<sequence>MNIELRNLKDFLGLYNRVTELCFSSCVDNFNVRDLSPEEVRCAENCVGKFTNTNQRLMQVYMDVQGKINERRYAEVEALQAKQEAELLQQQQQQQQELADSQLPVVDAGTSGESVPEPANLTPVATN</sequence>
<evidence type="ECO:0000256" key="9">
    <source>
        <dbReference type="SAM" id="MobiDB-lite"/>
    </source>
</evidence>
<comment type="function">
    <text evidence="8">Mitochondrial intermembrane chaperone that participates in the import and insertion of some multi-pass transmembrane proteins into the mitochondrial inner membrane. Also required for the transfer of beta-barrel precursors from the TOM complex to the sorting and assembly machinery (SAM complex) of the outer membrane. Acts as a chaperone-like protein that protects the hydrophobic precursors from aggregation and guide them through the mitochondrial intermembrane space.</text>
</comment>
<evidence type="ECO:0000259" key="10">
    <source>
        <dbReference type="Pfam" id="PF02953"/>
    </source>
</evidence>
<dbReference type="GO" id="GO:0005743">
    <property type="term" value="C:mitochondrial inner membrane"/>
    <property type="evidence" value="ECO:0007669"/>
    <property type="project" value="UniProtKB-SubCell"/>
</dbReference>
<keyword evidence="5 8" id="KW-0811">Translocation</keyword>
<comment type="subcellular location">
    <subcellularLocation>
        <location evidence="8">Mitochondrion inner membrane</location>
        <topology evidence="8">Peripheral membrane protein</topology>
        <orientation evidence="8">Intermembrane side</orientation>
    </subcellularLocation>
</comment>
<keyword evidence="8" id="KW-0472">Membrane</keyword>
<feature type="compositionally biased region" description="Low complexity" evidence="9">
    <location>
        <begin position="89"/>
        <end position="103"/>
    </location>
</feature>
<accession>A0A8D8GUP5</accession>
<dbReference type="EMBL" id="HBUE01187668">
    <property type="protein sequence ID" value="CAG6523482.1"/>
    <property type="molecule type" value="Transcribed_RNA"/>
</dbReference>
<keyword evidence="8" id="KW-0143">Chaperone</keyword>
<dbReference type="EMBL" id="HBUE01293454">
    <property type="protein sequence ID" value="CAG6575154.1"/>
    <property type="molecule type" value="Transcribed_RNA"/>
</dbReference>
<keyword evidence="6 8" id="KW-0496">Mitochondrion</keyword>
<feature type="region of interest" description="Disordered" evidence="9">
    <location>
        <begin position="89"/>
        <end position="127"/>
    </location>
</feature>
<dbReference type="GO" id="GO:0046872">
    <property type="term" value="F:metal ion binding"/>
    <property type="evidence" value="ECO:0007669"/>
    <property type="project" value="UniProtKB-KW"/>
</dbReference>
<dbReference type="InterPro" id="IPR004217">
    <property type="entry name" value="Tim10-like"/>
</dbReference>
<evidence type="ECO:0000256" key="4">
    <source>
        <dbReference type="ARBA" id="ARBA00022927"/>
    </source>
</evidence>
<protein>
    <recommendedName>
        <fullName evidence="8">Mitochondrial import inner membrane translocase subunit</fullName>
    </recommendedName>
</protein>
<evidence type="ECO:0000256" key="6">
    <source>
        <dbReference type="ARBA" id="ARBA00023128"/>
    </source>
</evidence>
<proteinExistence type="inferred from homology"/>
<dbReference type="Gene3D" id="1.10.287.810">
    <property type="entry name" value="Mitochondrial import inner membrane translocase subunit tim13 like domains"/>
    <property type="match status" value="1"/>
</dbReference>
<reference evidence="11" key="1">
    <citation type="submission" date="2021-05" db="EMBL/GenBank/DDBJ databases">
        <authorList>
            <person name="Alioto T."/>
            <person name="Alioto T."/>
            <person name="Gomez Garrido J."/>
        </authorList>
    </citation>
    <scope>NUCLEOTIDE SEQUENCE</scope>
</reference>
<evidence type="ECO:0000256" key="3">
    <source>
        <dbReference type="ARBA" id="ARBA00022833"/>
    </source>
</evidence>
<name>A0A8D8GUP5_CULPI</name>
<keyword evidence="8" id="KW-0999">Mitochondrion inner membrane</keyword>
<keyword evidence="7 8" id="KW-1015">Disulfide bond</keyword>
<evidence type="ECO:0000256" key="2">
    <source>
        <dbReference type="ARBA" id="ARBA00022723"/>
    </source>
</evidence>
<feature type="domain" description="Tim10-like" evidence="10">
    <location>
        <begin position="6"/>
        <end position="61"/>
    </location>
</feature>
<organism evidence="11">
    <name type="scientific">Culex pipiens</name>
    <name type="common">House mosquito</name>
    <dbReference type="NCBI Taxonomy" id="7175"/>
    <lineage>
        <taxon>Eukaryota</taxon>
        <taxon>Metazoa</taxon>
        <taxon>Ecdysozoa</taxon>
        <taxon>Arthropoda</taxon>
        <taxon>Hexapoda</taxon>
        <taxon>Insecta</taxon>
        <taxon>Pterygota</taxon>
        <taxon>Neoptera</taxon>
        <taxon>Endopterygota</taxon>
        <taxon>Diptera</taxon>
        <taxon>Nematocera</taxon>
        <taxon>Culicoidea</taxon>
        <taxon>Culicidae</taxon>
        <taxon>Culicinae</taxon>
        <taxon>Culicini</taxon>
        <taxon>Culex</taxon>
        <taxon>Culex</taxon>
    </lineage>
</organism>
<evidence type="ECO:0000256" key="5">
    <source>
        <dbReference type="ARBA" id="ARBA00023010"/>
    </source>
</evidence>
<evidence type="ECO:0000256" key="7">
    <source>
        <dbReference type="ARBA" id="ARBA00023157"/>
    </source>
</evidence>
<dbReference type="AlphaFoldDB" id="A0A8D8GUP5"/>
<dbReference type="InterPro" id="IPR035427">
    <property type="entry name" value="Tim10-like_dom_sf"/>
</dbReference>
<evidence type="ECO:0000313" key="11">
    <source>
        <dbReference type="EMBL" id="CAG6523482.1"/>
    </source>
</evidence>
<evidence type="ECO:0000256" key="8">
    <source>
        <dbReference type="RuleBase" id="RU367043"/>
    </source>
</evidence>
<dbReference type="Pfam" id="PF02953">
    <property type="entry name" value="zf-Tim10_DDP"/>
    <property type="match status" value="1"/>
</dbReference>
<comment type="similarity">
    <text evidence="8">Belongs to the small Tim family.</text>
</comment>
<comment type="subunit">
    <text evidence="8">Heterohexamer.</text>
</comment>
<dbReference type="InterPro" id="IPR050673">
    <property type="entry name" value="Mito_inner_translocase_sub"/>
</dbReference>
<keyword evidence="4 8" id="KW-0653">Protein transport</keyword>
<dbReference type="PANTHER" id="PTHR13172">
    <property type="entry name" value="MITOCHONDRIAL IMPORT INNER MEMBRANE TRANSLOCASE SUBUNIT TIM9B"/>
    <property type="match status" value="1"/>
</dbReference>
<keyword evidence="1 8" id="KW-0813">Transport</keyword>
<dbReference type="SUPFAM" id="SSF144122">
    <property type="entry name" value="Tim10-like"/>
    <property type="match status" value="1"/>
</dbReference>
<keyword evidence="2" id="KW-0479">Metal-binding</keyword>
<dbReference type="FunFam" id="1.10.287.810:FF:000013">
    <property type="entry name" value="Mitochondrial GE17372"/>
    <property type="match status" value="1"/>
</dbReference>
<dbReference type="GO" id="GO:0015031">
    <property type="term" value="P:protein transport"/>
    <property type="evidence" value="ECO:0007669"/>
    <property type="project" value="UniProtKB-KW"/>
</dbReference>
<evidence type="ECO:0000256" key="1">
    <source>
        <dbReference type="ARBA" id="ARBA00022448"/>
    </source>
</evidence>
<keyword evidence="3" id="KW-0862">Zinc</keyword>
<comment type="domain">
    <text evidence="8">The twin CX3C motif contains 4 conserved Cys residues that form 2 disulfide bonds in the mitochondrial intermembrane space.</text>
</comment>